<evidence type="ECO:0000313" key="1">
    <source>
        <dbReference type="EMBL" id="KYP43120.1"/>
    </source>
</evidence>
<dbReference type="AlphaFoldDB" id="A0A151RKN7"/>
<sequence>MDKLLYTFPCTYVKKVLYYKIKKLSPTLIVARCVNDECGWRCRVAFINKSQKWEVRRLIDEHFCSSLVISQDYVNLGYVYISKSILPLMESDPSILIPTIIAHIKSAEGYTIYYQKAWMAKQKAIEDLHDNWEQSYHDLPKLLNAMKYFLMDLLLRSRQGHYTTNKVKWFLIMFNSIEYFEHLNIVSMNSNTTSPLVKLMTHSCMENTKELSSWPWHKMEITKYFQLLLPLLRVKAGA</sequence>
<dbReference type="Gramene" id="C.cajan_35436.t">
    <property type="protein sequence ID" value="C.cajan_35436.t.cds1"/>
    <property type="gene ID" value="C.cajan_35436"/>
</dbReference>
<evidence type="ECO:0000313" key="2">
    <source>
        <dbReference type="Proteomes" id="UP000075243"/>
    </source>
</evidence>
<gene>
    <name evidence="1" type="ORF">KK1_035451</name>
</gene>
<accession>A0A151RKN7</accession>
<dbReference type="Proteomes" id="UP000075243">
    <property type="component" value="Unassembled WGS sequence"/>
</dbReference>
<protein>
    <recommendedName>
        <fullName evidence="3">Transposase MuDR plant domain-containing protein</fullName>
    </recommendedName>
</protein>
<reference evidence="1" key="1">
    <citation type="journal article" date="2012" name="Nat. Biotechnol.">
        <title>Draft genome sequence of pigeonpea (Cajanus cajan), an orphan legume crop of resource-poor farmers.</title>
        <authorList>
            <person name="Varshney R.K."/>
            <person name="Chen W."/>
            <person name="Li Y."/>
            <person name="Bharti A.K."/>
            <person name="Saxena R.K."/>
            <person name="Schlueter J.A."/>
            <person name="Donoghue M.T."/>
            <person name="Azam S."/>
            <person name="Fan G."/>
            <person name="Whaley A.M."/>
            <person name="Farmer A.D."/>
            <person name="Sheridan J."/>
            <person name="Iwata A."/>
            <person name="Tuteja R."/>
            <person name="Penmetsa R.V."/>
            <person name="Wu W."/>
            <person name="Upadhyaya H.D."/>
            <person name="Yang S.P."/>
            <person name="Shah T."/>
            <person name="Saxena K.B."/>
            <person name="Michael T."/>
            <person name="McCombie W.R."/>
            <person name="Yang B."/>
            <person name="Zhang G."/>
            <person name="Yang H."/>
            <person name="Wang J."/>
            <person name="Spillane C."/>
            <person name="Cook D.R."/>
            <person name="May G.D."/>
            <person name="Xu X."/>
            <person name="Jackson S.A."/>
        </authorList>
    </citation>
    <scope>NUCLEOTIDE SEQUENCE [LARGE SCALE GENOMIC DNA]</scope>
</reference>
<name>A0A151RKN7_CAJCA</name>
<keyword evidence="2" id="KW-1185">Reference proteome</keyword>
<organism evidence="1 2">
    <name type="scientific">Cajanus cajan</name>
    <name type="common">Pigeon pea</name>
    <name type="synonym">Cajanus indicus</name>
    <dbReference type="NCBI Taxonomy" id="3821"/>
    <lineage>
        <taxon>Eukaryota</taxon>
        <taxon>Viridiplantae</taxon>
        <taxon>Streptophyta</taxon>
        <taxon>Embryophyta</taxon>
        <taxon>Tracheophyta</taxon>
        <taxon>Spermatophyta</taxon>
        <taxon>Magnoliopsida</taxon>
        <taxon>eudicotyledons</taxon>
        <taxon>Gunneridae</taxon>
        <taxon>Pentapetalae</taxon>
        <taxon>rosids</taxon>
        <taxon>fabids</taxon>
        <taxon>Fabales</taxon>
        <taxon>Fabaceae</taxon>
        <taxon>Papilionoideae</taxon>
        <taxon>50 kb inversion clade</taxon>
        <taxon>NPAAA clade</taxon>
        <taxon>indigoferoid/millettioid clade</taxon>
        <taxon>Phaseoleae</taxon>
        <taxon>Cajanus</taxon>
    </lineage>
</organism>
<evidence type="ECO:0008006" key="3">
    <source>
        <dbReference type="Google" id="ProtNLM"/>
    </source>
</evidence>
<dbReference type="EMBL" id="KQ483683">
    <property type="protein sequence ID" value="KYP43120.1"/>
    <property type="molecule type" value="Genomic_DNA"/>
</dbReference>
<proteinExistence type="predicted"/>